<feature type="transmembrane region" description="Helical" evidence="1">
    <location>
        <begin position="93"/>
        <end position="115"/>
    </location>
</feature>
<reference evidence="2" key="1">
    <citation type="journal article" date="1997" name="Nucleic Acids Res.">
        <title>tRNAscan-SE: a program for improved detection of transfer RNA genes in genomic sequence.</title>
        <authorList>
            <person name="Lowe T.M."/>
            <person name="Eddy S.R."/>
        </authorList>
    </citation>
    <scope>NUCLEOTIDE SEQUENCE [LARGE SCALE GENOMIC DNA]</scope>
</reference>
<dbReference type="Proteomes" id="UP000694904">
    <property type="component" value="Chromosome 5"/>
</dbReference>
<organism evidence="2 3">
    <name type="scientific">Drosophila arizonae</name>
    <name type="common">Fruit fly</name>
    <dbReference type="NCBI Taxonomy" id="7263"/>
    <lineage>
        <taxon>Eukaryota</taxon>
        <taxon>Metazoa</taxon>
        <taxon>Ecdysozoa</taxon>
        <taxon>Arthropoda</taxon>
        <taxon>Hexapoda</taxon>
        <taxon>Insecta</taxon>
        <taxon>Pterygota</taxon>
        <taxon>Neoptera</taxon>
        <taxon>Endopterygota</taxon>
        <taxon>Diptera</taxon>
        <taxon>Brachycera</taxon>
        <taxon>Muscomorpha</taxon>
        <taxon>Ephydroidea</taxon>
        <taxon>Drosophilidae</taxon>
        <taxon>Drosophila</taxon>
    </lineage>
</organism>
<feature type="transmembrane region" description="Helical" evidence="1">
    <location>
        <begin position="59"/>
        <end position="81"/>
    </location>
</feature>
<protein>
    <submittedName>
        <fullName evidence="3">Uncharacterized protein LOC108615662</fullName>
    </submittedName>
</protein>
<keyword evidence="1" id="KW-1133">Transmembrane helix</keyword>
<keyword evidence="2" id="KW-1185">Reference proteome</keyword>
<evidence type="ECO:0000256" key="1">
    <source>
        <dbReference type="SAM" id="Phobius"/>
    </source>
</evidence>
<keyword evidence="1" id="KW-0812">Transmembrane</keyword>
<dbReference type="RefSeq" id="XP_017865810.1">
    <property type="nucleotide sequence ID" value="XM_018010321.1"/>
</dbReference>
<evidence type="ECO:0000313" key="2">
    <source>
        <dbReference type="Proteomes" id="UP000694904"/>
    </source>
</evidence>
<dbReference type="PROSITE" id="PS51257">
    <property type="entry name" value="PROKAR_LIPOPROTEIN"/>
    <property type="match status" value="1"/>
</dbReference>
<name>A0ABM1PF24_DROAR</name>
<reference evidence="2" key="2">
    <citation type="journal article" date="2016" name="G3 (Bethesda)">
        <title>Genome Evolution in Three Species of Cactophilic Drosophila.</title>
        <authorList>
            <person name="Sanchez-Flores A."/>
            <person name="Penazola F."/>
            <person name="Carpinteyro-Ponce J."/>
            <person name="Nazario-Yepiz N."/>
            <person name="Abreu-Goodger C."/>
            <person name="Machado C.A."/>
            <person name="Markow T.A."/>
        </authorList>
    </citation>
    <scope>NUCLEOTIDE SEQUENCE [LARGE SCALE GENOMIC DNA]</scope>
</reference>
<reference evidence="3" key="3">
    <citation type="submission" date="2025-08" db="UniProtKB">
        <authorList>
            <consortium name="RefSeq"/>
        </authorList>
    </citation>
    <scope>IDENTIFICATION</scope>
    <source>
        <tissue evidence="3">Whole organism</tissue>
    </source>
</reference>
<keyword evidence="1" id="KW-0472">Membrane</keyword>
<sequence>MRLMKCCCCVSLQFGTMLFGCIFGLMDFYLGSLGVYYVTRDKMPHVFVKFFDKMDARYCVFWFSVIFYLMAFSDLLLITGAMTKNTSCLGPWLIVNFIVLICTIATALLSAIAVLRIGILMYAMLVVNSFYDELTN</sequence>
<feature type="transmembrane region" description="Helical" evidence="1">
    <location>
        <begin position="12"/>
        <end position="38"/>
    </location>
</feature>
<gene>
    <name evidence="3" type="primary">LOC108615662</name>
</gene>
<proteinExistence type="predicted"/>
<evidence type="ECO:0000313" key="3">
    <source>
        <dbReference type="RefSeq" id="XP_017865810.1"/>
    </source>
</evidence>
<accession>A0ABM1PF24</accession>
<dbReference type="GeneID" id="108615662"/>